<dbReference type="Gene3D" id="1.10.10.10">
    <property type="entry name" value="Winged helix-like DNA-binding domain superfamily/Winged helix DNA-binding domain"/>
    <property type="match status" value="1"/>
</dbReference>
<dbReference type="PRINTS" id="PR00778">
    <property type="entry name" value="HTHARSR"/>
</dbReference>
<dbReference type="GO" id="GO:0003677">
    <property type="term" value="F:DNA binding"/>
    <property type="evidence" value="ECO:0007669"/>
    <property type="project" value="UniProtKB-KW"/>
</dbReference>
<dbReference type="SUPFAM" id="SSF46785">
    <property type="entry name" value="Winged helix' DNA-binding domain"/>
    <property type="match status" value="1"/>
</dbReference>
<dbReference type="InterPro" id="IPR036390">
    <property type="entry name" value="WH_DNA-bd_sf"/>
</dbReference>
<evidence type="ECO:0000256" key="1">
    <source>
        <dbReference type="ARBA" id="ARBA00023015"/>
    </source>
</evidence>
<dbReference type="CDD" id="cd00090">
    <property type="entry name" value="HTH_ARSR"/>
    <property type="match status" value="1"/>
</dbReference>
<keyword evidence="1" id="KW-0805">Transcription regulation</keyword>
<dbReference type="EMBL" id="AP027081">
    <property type="protein sequence ID" value="BDU77350.1"/>
    <property type="molecule type" value="Genomic_DNA"/>
</dbReference>
<keyword evidence="6" id="KW-1185">Reference proteome</keyword>
<dbReference type="Pfam" id="PF12840">
    <property type="entry name" value="HTH_20"/>
    <property type="match status" value="1"/>
</dbReference>
<dbReference type="AlphaFoldDB" id="A0AA48GXB1"/>
<dbReference type="SMART" id="SM00418">
    <property type="entry name" value="HTH_ARSR"/>
    <property type="match status" value="1"/>
</dbReference>
<dbReference type="PANTHER" id="PTHR43132">
    <property type="entry name" value="ARSENICAL RESISTANCE OPERON REPRESSOR ARSR-RELATED"/>
    <property type="match status" value="1"/>
</dbReference>
<dbReference type="GO" id="GO:0003700">
    <property type="term" value="F:DNA-binding transcription factor activity"/>
    <property type="evidence" value="ECO:0007669"/>
    <property type="project" value="InterPro"/>
</dbReference>
<feature type="domain" description="HTH arsR-type" evidence="4">
    <location>
        <begin position="7"/>
        <end position="103"/>
    </location>
</feature>
<evidence type="ECO:0000313" key="5">
    <source>
        <dbReference type="EMBL" id="BDU77350.1"/>
    </source>
</evidence>
<sequence>MPPHKAMTDPMIEEVSRLFLALGDPSRLKILRCLLENGEPMSQGAIAECTGLSQANASKHLAFLVRVGLASREPQGNAVFFSPVMPLVGDVCDLVCGHVHERVKAAYQALN</sequence>
<dbReference type="PROSITE" id="PS50987">
    <property type="entry name" value="HTH_ARSR_2"/>
    <property type="match status" value="1"/>
</dbReference>
<dbReference type="InterPro" id="IPR011991">
    <property type="entry name" value="ArsR-like_HTH"/>
</dbReference>
<keyword evidence="3" id="KW-0804">Transcription</keyword>
<dbReference type="Proteomes" id="UP001228113">
    <property type="component" value="Chromosome"/>
</dbReference>
<dbReference type="PANTHER" id="PTHR43132:SF9">
    <property type="entry name" value="ARSR FAMILY TRANSCRIPTIONAL REGULATORY PROTEIN"/>
    <property type="match status" value="1"/>
</dbReference>
<name>A0AA48GXB1_9BACT</name>
<dbReference type="InterPro" id="IPR001845">
    <property type="entry name" value="HTH_ArsR_DNA-bd_dom"/>
</dbReference>
<evidence type="ECO:0000256" key="3">
    <source>
        <dbReference type="ARBA" id="ARBA00023163"/>
    </source>
</evidence>
<keyword evidence="2" id="KW-0238">DNA-binding</keyword>
<dbReference type="NCBIfam" id="NF033788">
    <property type="entry name" value="HTH_metalloreg"/>
    <property type="match status" value="1"/>
</dbReference>
<protein>
    <submittedName>
        <fullName evidence="5">Transcriptional regulator</fullName>
    </submittedName>
</protein>
<dbReference type="InterPro" id="IPR051011">
    <property type="entry name" value="Metal_resp_trans_reg"/>
</dbReference>
<evidence type="ECO:0000259" key="4">
    <source>
        <dbReference type="PROSITE" id="PS50987"/>
    </source>
</evidence>
<gene>
    <name evidence="5" type="ORF">METESE_23080</name>
</gene>
<evidence type="ECO:0000256" key="2">
    <source>
        <dbReference type="ARBA" id="ARBA00023125"/>
    </source>
</evidence>
<dbReference type="RefSeq" id="WP_243333190.1">
    <property type="nucleotide sequence ID" value="NZ_AP027081.1"/>
</dbReference>
<dbReference type="KEGG" id="msea:METESE_23080"/>
<evidence type="ECO:0000313" key="6">
    <source>
        <dbReference type="Proteomes" id="UP001228113"/>
    </source>
</evidence>
<organism evidence="5 6">
    <name type="scientific">Mesoterricola sediminis</name>
    <dbReference type="NCBI Taxonomy" id="2927980"/>
    <lineage>
        <taxon>Bacteria</taxon>
        <taxon>Pseudomonadati</taxon>
        <taxon>Acidobacteriota</taxon>
        <taxon>Holophagae</taxon>
        <taxon>Holophagales</taxon>
        <taxon>Holophagaceae</taxon>
        <taxon>Mesoterricola</taxon>
    </lineage>
</organism>
<accession>A0AA48GXB1</accession>
<proteinExistence type="predicted"/>
<dbReference type="InterPro" id="IPR036388">
    <property type="entry name" value="WH-like_DNA-bd_sf"/>
</dbReference>
<reference evidence="5" key="1">
    <citation type="journal article" date="2023" name="Int. J. Syst. Evol. Microbiol.">
        <title>Mesoterricola silvestris gen. nov., sp. nov., Mesoterricola sediminis sp. nov., Geothrix oryzae sp. nov., Geothrix edaphica sp. nov., Geothrix rubra sp. nov., and Geothrix limicola sp. nov., six novel members of Acidobacteriota isolated from soils.</title>
        <authorList>
            <person name="Itoh H."/>
            <person name="Sugisawa Y."/>
            <person name="Mise K."/>
            <person name="Xu Z."/>
            <person name="Kuniyasu M."/>
            <person name="Ushijima N."/>
            <person name="Kawano K."/>
            <person name="Kobayashi E."/>
            <person name="Shiratori Y."/>
            <person name="Masuda Y."/>
            <person name="Senoo K."/>
        </authorList>
    </citation>
    <scope>NUCLEOTIDE SEQUENCE</scope>
    <source>
        <strain evidence="5">W786</strain>
    </source>
</reference>